<keyword evidence="3" id="KW-0597">Phosphoprotein</keyword>
<dbReference type="InterPro" id="IPR000014">
    <property type="entry name" value="PAS"/>
</dbReference>
<dbReference type="CDD" id="cd00082">
    <property type="entry name" value="HisKA"/>
    <property type="match status" value="1"/>
</dbReference>
<evidence type="ECO:0000256" key="1">
    <source>
        <dbReference type="ARBA" id="ARBA00000085"/>
    </source>
</evidence>
<dbReference type="EMBL" id="JBBMQU010000007">
    <property type="protein sequence ID" value="MEM5550317.1"/>
    <property type="molecule type" value="Genomic_DNA"/>
</dbReference>
<accession>A0ABU9U0K2</accession>
<dbReference type="EC" id="2.7.13.3" evidence="2"/>
<evidence type="ECO:0000256" key="4">
    <source>
        <dbReference type="SAM" id="Coils"/>
    </source>
</evidence>
<keyword evidence="5" id="KW-0812">Transmembrane</keyword>
<evidence type="ECO:0000256" key="5">
    <source>
        <dbReference type="SAM" id="Phobius"/>
    </source>
</evidence>
<dbReference type="InterPro" id="IPR036890">
    <property type="entry name" value="HATPase_C_sf"/>
</dbReference>
<evidence type="ECO:0000313" key="8">
    <source>
        <dbReference type="Proteomes" id="UP001388366"/>
    </source>
</evidence>
<evidence type="ECO:0000256" key="3">
    <source>
        <dbReference type="ARBA" id="ARBA00022553"/>
    </source>
</evidence>
<dbReference type="InterPro" id="IPR033414">
    <property type="entry name" value="Sensor_dom"/>
</dbReference>
<feature type="transmembrane region" description="Helical" evidence="5">
    <location>
        <begin position="157"/>
        <end position="182"/>
    </location>
</feature>
<dbReference type="SMART" id="SM00387">
    <property type="entry name" value="HATPase_c"/>
    <property type="match status" value="1"/>
</dbReference>
<dbReference type="RefSeq" id="WP_342883534.1">
    <property type="nucleotide sequence ID" value="NZ_JBBMQU010000007.1"/>
</dbReference>
<name>A0ABU9U0K2_9GAMM</name>
<dbReference type="InterPro" id="IPR004358">
    <property type="entry name" value="Sig_transdc_His_kin-like_C"/>
</dbReference>
<dbReference type="InterPro" id="IPR003594">
    <property type="entry name" value="HATPase_dom"/>
</dbReference>
<keyword evidence="7" id="KW-0547">Nucleotide-binding</keyword>
<dbReference type="GO" id="GO:0005524">
    <property type="term" value="F:ATP binding"/>
    <property type="evidence" value="ECO:0007669"/>
    <property type="project" value="UniProtKB-KW"/>
</dbReference>
<dbReference type="InterPro" id="IPR005467">
    <property type="entry name" value="His_kinase_dom"/>
</dbReference>
<dbReference type="Proteomes" id="UP001388366">
    <property type="component" value="Unassembled WGS sequence"/>
</dbReference>
<dbReference type="Gene3D" id="3.30.565.10">
    <property type="entry name" value="Histidine kinase-like ATPase, C-terminal domain"/>
    <property type="match status" value="1"/>
</dbReference>
<organism evidence="7 8">
    <name type="scientific">Pseudoalteromonas neustonica</name>
    <dbReference type="NCBI Taxonomy" id="1840331"/>
    <lineage>
        <taxon>Bacteria</taxon>
        <taxon>Pseudomonadati</taxon>
        <taxon>Pseudomonadota</taxon>
        <taxon>Gammaproteobacteria</taxon>
        <taxon>Alteromonadales</taxon>
        <taxon>Pseudoalteromonadaceae</taxon>
        <taxon>Pseudoalteromonas</taxon>
    </lineage>
</organism>
<feature type="coiled-coil region" evidence="4">
    <location>
        <begin position="366"/>
        <end position="397"/>
    </location>
</feature>
<gene>
    <name evidence="7" type="ORF">WNY63_06195</name>
</gene>
<keyword evidence="7" id="KW-0067">ATP-binding</keyword>
<dbReference type="InterPro" id="IPR035965">
    <property type="entry name" value="PAS-like_dom_sf"/>
</dbReference>
<feature type="transmembrane region" description="Helical" evidence="5">
    <location>
        <begin position="24"/>
        <end position="46"/>
    </location>
</feature>
<evidence type="ECO:0000256" key="2">
    <source>
        <dbReference type="ARBA" id="ARBA00012438"/>
    </source>
</evidence>
<dbReference type="Pfam" id="PF13426">
    <property type="entry name" value="PAS_9"/>
    <property type="match status" value="1"/>
</dbReference>
<dbReference type="SUPFAM" id="SSF55874">
    <property type="entry name" value="ATPase domain of HSP90 chaperone/DNA topoisomerase II/histidine kinase"/>
    <property type="match status" value="1"/>
</dbReference>
<keyword evidence="5" id="KW-1133">Transmembrane helix</keyword>
<keyword evidence="4" id="KW-0175">Coiled coil</keyword>
<dbReference type="PRINTS" id="PR00344">
    <property type="entry name" value="BCTRLSENSOR"/>
</dbReference>
<comment type="catalytic activity">
    <reaction evidence="1">
        <text>ATP + protein L-histidine = ADP + protein N-phospho-L-histidine.</text>
        <dbReference type="EC" id="2.7.13.3"/>
    </reaction>
</comment>
<protein>
    <recommendedName>
        <fullName evidence="2">histidine kinase</fullName>
        <ecNumber evidence="2">2.7.13.3</ecNumber>
    </recommendedName>
</protein>
<dbReference type="PANTHER" id="PTHR43065">
    <property type="entry name" value="SENSOR HISTIDINE KINASE"/>
    <property type="match status" value="1"/>
</dbReference>
<dbReference type="InterPro" id="IPR036097">
    <property type="entry name" value="HisK_dim/P_sf"/>
</dbReference>
<sequence length="667" mass="75857">MPQFAALKSDLIFQFKHSNLSKKLLSYILLFSSLFAALATVLQITWDFNNRVEQINSSLSYIDISFTKPLAQSLWNFDEEQLTILIHGVEDIPDIDSLKIEQIIQGERMTFYDSGIDDSSSVLAESFTLYYEETLVGELHVSASLTKVYGELLRKSVLILFIQFIKTIIVSACVLLVMYYLLIRHLNFIVNFLRSTPFVPGSVPELRLPGREKCQHDKADELDELASAFNRLHQEISSTMNERQKIIELLQDEQDFSETVIETMSSLLVCTDENFVIQRFNKAVEQVLAMENTQIKGQLWQQLFTQNRDFKNVSDKFLSSRKQHVIRLKISTANNNEEIIEWQCAPIYHKGKLAAYIFNGHVITPLIQAEIALTDLNQQLEEKVIQRTEKLNESNQMLKNTLDELKFTQSHLLESEKMASLGGLVAGVAHEINTPLGVSITTASYAKEQVKNMTDKYTQGKVSKSDFGCFLDNMAQSTQLIEHNLHRAAELVSSFKQVAVDQVSEQSYRFNIRTNLEQIIQSLSHEIKQSNCTVKINCPESIEIDSYPSHFIQIYTNLICNSIIHGFKDWGAEKVISINVSQEQQKIKIIYQDTGCGLTPEMKNKIFDPFVTSKRGSGCCGLGTHIVYNLVTQLFAGTITCHSELNKGIDFIIELPIREQNVEVQPC</sequence>
<keyword evidence="5" id="KW-0472">Membrane</keyword>
<reference evidence="7 8" key="1">
    <citation type="submission" date="2024-03" db="EMBL/GenBank/DDBJ databases">
        <title>Community enrichment and isolation of bacterial strains for fucoidan degradation.</title>
        <authorList>
            <person name="Sichert A."/>
        </authorList>
    </citation>
    <scope>NUCLEOTIDE SEQUENCE [LARGE SCALE GENOMIC DNA]</scope>
    <source>
        <strain evidence="7 8">AS81</strain>
    </source>
</reference>
<keyword evidence="8" id="KW-1185">Reference proteome</keyword>
<comment type="caution">
    <text evidence="7">The sequence shown here is derived from an EMBL/GenBank/DDBJ whole genome shotgun (WGS) entry which is preliminary data.</text>
</comment>
<dbReference type="SUPFAM" id="SSF47384">
    <property type="entry name" value="Homodimeric domain of signal transducing histidine kinase"/>
    <property type="match status" value="1"/>
</dbReference>
<dbReference type="Gene3D" id="3.30.450.20">
    <property type="entry name" value="PAS domain"/>
    <property type="match status" value="1"/>
</dbReference>
<dbReference type="Pfam" id="PF02518">
    <property type="entry name" value="HATPase_c"/>
    <property type="match status" value="1"/>
</dbReference>
<feature type="domain" description="Histidine kinase" evidence="6">
    <location>
        <begin position="427"/>
        <end position="659"/>
    </location>
</feature>
<dbReference type="Pfam" id="PF17149">
    <property type="entry name" value="CHASE5"/>
    <property type="match status" value="1"/>
</dbReference>
<dbReference type="Gene3D" id="1.10.287.130">
    <property type="match status" value="1"/>
</dbReference>
<evidence type="ECO:0000313" key="7">
    <source>
        <dbReference type="EMBL" id="MEM5550317.1"/>
    </source>
</evidence>
<proteinExistence type="predicted"/>
<dbReference type="SUPFAM" id="SSF55785">
    <property type="entry name" value="PYP-like sensor domain (PAS domain)"/>
    <property type="match status" value="1"/>
</dbReference>
<dbReference type="InterPro" id="IPR003661">
    <property type="entry name" value="HisK_dim/P_dom"/>
</dbReference>
<dbReference type="PROSITE" id="PS50109">
    <property type="entry name" value="HIS_KIN"/>
    <property type="match status" value="1"/>
</dbReference>
<evidence type="ECO:0000259" key="6">
    <source>
        <dbReference type="PROSITE" id="PS50109"/>
    </source>
</evidence>